<dbReference type="KEGG" id="smag:AN936_03650"/>
<dbReference type="AlphaFoldDB" id="A0A0N9UJV4"/>
<sequence length="145" mass="17060">MFERIVDVCKPAYGMLHLFTELELSRSEGKDRFERFDGPLVGEGSFTSWKTSEGHWRSPDKWQLAERRYYRFLPQLSWANYFGSEFDGEVDAMRRKTGAGGIQGNEDGRFLRITDAISDVIDRQEFFDTKREKLKSCFADGFFRW</sequence>
<proteinExistence type="predicted"/>
<evidence type="ECO:0000313" key="2">
    <source>
        <dbReference type="Proteomes" id="UP000058074"/>
    </source>
</evidence>
<dbReference type="Proteomes" id="UP000058074">
    <property type="component" value="Chromosome"/>
</dbReference>
<protein>
    <submittedName>
        <fullName evidence="1">Uncharacterized protein</fullName>
    </submittedName>
</protein>
<evidence type="ECO:0000313" key="1">
    <source>
        <dbReference type="EMBL" id="ALH79493.1"/>
    </source>
</evidence>
<reference evidence="1 2" key="1">
    <citation type="journal article" date="2015" name="Genome Announc.">
        <title>Complete Genome Sequence of Polypropylene Glycol- and Polyethylene Glycol-Degrading Sphingopyxis macrogoltabida Strain EY-1.</title>
        <authorList>
            <person name="Ohtsubo Y."/>
            <person name="Nagata Y."/>
            <person name="Numata M."/>
            <person name="Tsuchikane K."/>
            <person name="Hosoyama A."/>
            <person name="Yamazoe A."/>
            <person name="Tsuda M."/>
            <person name="Fujita N."/>
            <person name="Kawai F."/>
        </authorList>
    </citation>
    <scope>NUCLEOTIDE SEQUENCE [LARGE SCALE GENOMIC DNA]</scope>
    <source>
        <strain evidence="1 2">EY-1</strain>
    </source>
</reference>
<dbReference type="EMBL" id="CP012700">
    <property type="protein sequence ID" value="ALH79493.1"/>
    <property type="molecule type" value="Genomic_DNA"/>
</dbReference>
<organism evidence="1 2">
    <name type="scientific">Sphingopyxis macrogoltabida</name>
    <name type="common">Sphingomonas macrogoltabidus</name>
    <dbReference type="NCBI Taxonomy" id="33050"/>
    <lineage>
        <taxon>Bacteria</taxon>
        <taxon>Pseudomonadati</taxon>
        <taxon>Pseudomonadota</taxon>
        <taxon>Alphaproteobacteria</taxon>
        <taxon>Sphingomonadales</taxon>
        <taxon>Sphingomonadaceae</taxon>
        <taxon>Sphingopyxis</taxon>
    </lineage>
</organism>
<gene>
    <name evidence="1" type="ORF">AN936_03650</name>
</gene>
<name>A0A0N9UJV4_SPHMC</name>
<dbReference type="PATRIC" id="fig|33050.5.peg.758"/>
<accession>A0A0N9UJV4</accession>